<accession>A0A6C0IT00</accession>
<protein>
    <submittedName>
        <fullName evidence="1">Uncharacterized protein</fullName>
    </submittedName>
</protein>
<evidence type="ECO:0000313" key="1">
    <source>
        <dbReference type="EMBL" id="QHT96384.1"/>
    </source>
</evidence>
<reference evidence="1" key="1">
    <citation type="journal article" date="2020" name="Nature">
        <title>Giant virus diversity and host interactions through global metagenomics.</title>
        <authorList>
            <person name="Schulz F."/>
            <person name="Roux S."/>
            <person name="Paez-Espino D."/>
            <person name="Jungbluth S."/>
            <person name="Walsh D.A."/>
            <person name="Denef V.J."/>
            <person name="McMahon K.D."/>
            <person name="Konstantinidis K.T."/>
            <person name="Eloe-Fadrosh E.A."/>
            <person name="Kyrpides N.C."/>
            <person name="Woyke T."/>
        </authorList>
    </citation>
    <scope>NUCLEOTIDE SEQUENCE</scope>
    <source>
        <strain evidence="1">GVMAG-M-3300024302-11</strain>
    </source>
</reference>
<dbReference type="EMBL" id="MN740256">
    <property type="protein sequence ID" value="QHT96384.1"/>
    <property type="molecule type" value="Genomic_DNA"/>
</dbReference>
<dbReference type="AlphaFoldDB" id="A0A6C0IT00"/>
<name>A0A6C0IT00_9ZZZZ</name>
<proteinExistence type="predicted"/>
<sequence>MDKTAKFNVGQPIFIKKYKGNYLAADTSRTYEICSIGSTIYDNQSSSYIKTCILDNGYEQTIYTYNMDSKIKIFYIEQDYTFSFFCCCGI</sequence>
<organism evidence="1">
    <name type="scientific">viral metagenome</name>
    <dbReference type="NCBI Taxonomy" id="1070528"/>
    <lineage>
        <taxon>unclassified sequences</taxon>
        <taxon>metagenomes</taxon>
        <taxon>organismal metagenomes</taxon>
    </lineage>
</organism>